<dbReference type="Proteomes" id="UP000644588">
    <property type="component" value="Unassembled WGS sequence"/>
</dbReference>
<proteinExistence type="predicted"/>
<dbReference type="SUPFAM" id="SSF50475">
    <property type="entry name" value="FMN-binding split barrel"/>
    <property type="match status" value="1"/>
</dbReference>
<gene>
    <name evidence="1" type="ORF">HKD31_02550</name>
</gene>
<dbReference type="Pfam" id="PF04299">
    <property type="entry name" value="FMN_bind_2"/>
    <property type="match status" value="1"/>
</dbReference>
<dbReference type="PANTHER" id="PTHR35802">
    <property type="entry name" value="PROTEASE SYNTHASE AND SPORULATION PROTEIN PAI 2"/>
    <property type="match status" value="1"/>
</dbReference>
<protein>
    <submittedName>
        <fullName evidence="1">FMN-binding negative transcriptional regulator</fullName>
    </submittedName>
</protein>
<dbReference type="Gene3D" id="2.30.110.10">
    <property type="entry name" value="Electron Transport, Fmn-binding Protein, Chain A"/>
    <property type="match status" value="1"/>
</dbReference>
<evidence type="ECO:0000313" key="2">
    <source>
        <dbReference type="Proteomes" id="UP000644588"/>
    </source>
</evidence>
<keyword evidence="2" id="KW-1185">Reference proteome</keyword>
<evidence type="ECO:0000313" key="1">
    <source>
        <dbReference type="EMBL" id="MBF0881629.1"/>
    </source>
</evidence>
<dbReference type="PANTHER" id="PTHR35802:SF1">
    <property type="entry name" value="PROTEASE SYNTHASE AND SPORULATION PROTEIN PAI 2"/>
    <property type="match status" value="1"/>
</dbReference>
<reference evidence="1" key="1">
    <citation type="submission" date="2020-04" db="EMBL/GenBank/DDBJ databases">
        <authorList>
            <person name="Sombolestani A."/>
        </authorList>
    </citation>
    <scope>NUCLEOTIDE SEQUENCE</scope>
    <source>
        <strain evidence="1">R-71646</strain>
    </source>
</reference>
<organism evidence="1 2">
    <name type="scientific">Gluconobacter potus</name>
    <dbReference type="NCBI Taxonomy" id="2724927"/>
    <lineage>
        <taxon>Bacteria</taxon>
        <taxon>Pseudomonadati</taxon>
        <taxon>Pseudomonadota</taxon>
        <taxon>Alphaproteobacteria</taxon>
        <taxon>Acetobacterales</taxon>
        <taxon>Acetobacteraceae</taxon>
        <taxon>Gluconobacter</taxon>
    </lineage>
</organism>
<dbReference type="InterPro" id="IPR007396">
    <property type="entry name" value="TR_PAI2-type"/>
</dbReference>
<name>A0ABR9YIK3_9PROT</name>
<accession>A0ABR9YIK3</accession>
<comment type="caution">
    <text evidence="1">The sequence shown here is derived from an EMBL/GenBank/DDBJ whole genome shotgun (WGS) entry which is preliminary data.</text>
</comment>
<dbReference type="EMBL" id="JABCQF010000001">
    <property type="protein sequence ID" value="MBF0881629.1"/>
    <property type="molecule type" value="Genomic_DNA"/>
</dbReference>
<dbReference type="InterPro" id="IPR012349">
    <property type="entry name" value="Split_barrel_FMN-bd"/>
</dbReference>
<dbReference type="RefSeq" id="WP_194263721.1">
    <property type="nucleotide sequence ID" value="NZ_JABCQF010000001.1"/>
</dbReference>
<sequence>MINPALQLVHDYPLAAITGVSVHPGQPIHVPLVAQTEGCPERMVSLIGHMAKRNISPRALQEPQDVGVLFCGPDSYITPNLLTDRSWIPTWNYARLFVSGRITFSPELTQQSLEILIAEMERNQPVPWSMKEAGSRTECMKEHIIGFSIENLTLHPTFKLGQDEQDPVFAQIVQKHEDRVLVEWMKRMRTGGSEPRQDQGRPA</sequence>
<reference evidence="1" key="2">
    <citation type="submission" date="2020-11" db="EMBL/GenBank/DDBJ databases">
        <title>Description of novel Gluconobacter species.</title>
        <authorList>
            <person name="Cleenwerck I."/>
            <person name="Cnockaert M."/>
            <person name="Borremans W."/>
            <person name="Wieme A.D."/>
            <person name="De Vuyst L."/>
            <person name="Vandamme P."/>
        </authorList>
    </citation>
    <scope>NUCLEOTIDE SEQUENCE</scope>
    <source>
        <strain evidence="1">R-71646</strain>
    </source>
</reference>